<dbReference type="Proteomes" id="UP001165121">
    <property type="component" value="Unassembled WGS sequence"/>
</dbReference>
<dbReference type="EMBL" id="BSXT01003919">
    <property type="protein sequence ID" value="GMF56159.1"/>
    <property type="molecule type" value="Genomic_DNA"/>
</dbReference>
<organism evidence="2 3">
    <name type="scientific">Phytophthora fragariaefolia</name>
    <dbReference type="NCBI Taxonomy" id="1490495"/>
    <lineage>
        <taxon>Eukaryota</taxon>
        <taxon>Sar</taxon>
        <taxon>Stramenopiles</taxon>
        <taxon>Oomycota</taxon>
        <taxon>Peronosporomycetes</taxon>
        <taxon>Peronosporales</taxon>
        <taxon>Peronosporaceae</taxon>
        <taxon>Phytophthora</taxon>
    </lineage>
</organism>
<keyword evidence="3" id="KW-1185">Reference proteome</keyword>
<protein>
    <submittedName>
        <fullName evidence="2">Unnamed protein product</fullName>
    </submittedName>
</protein>
<comment type="caution">
    <text evidence="2">The sequence shown here is derived from an EMBL/GenBank/DDBJ whole genome shotgun (WGS) entry which is preliminary data.</text>
</comment>
<name>A0A9W7D3Y5_9STRA</name>
<proteinExistence type="predicted"/>
<evidence type="ECO:0000313" key="3">
    <source>
        <dbReference type="Proteomes" id="UP001165121"/>
    </source>
</evidence>
<gene>
    <name evidence="2" type="ORF">Pfra01_002378600</name>
</gene>
<dbReference type="AlphaFoldDB" id="A0A9W7D3Y5"/>
<sequence>MRGGSGSRSGFGSQDKPQPPPQVPSGAPVDLDTNRDPLTKRTKARSERYAFADSPIKPKSYLFSTRYGKIETKTTTTRKKMKAPGADVEDQSRSTADE</sequence>
<feature type="region of interest" description="Disordered" evidence="1">
    <location>
        <begin position="1"/>
        <end position="47"/>
    </location>
</feature>
<feature type="compositionally biased region" description="Basic and acidic residues" evidence="1">
    <location>
        <begin position="32"/>
        <end position="47"/>
    </location>
</feature>
<evidence type="ECO:0000256" key="1">
    <source>
        <dbReference type="SAM" id="MobiDB-lite"/>
    </source>
</evidence>
<accession>A0A9W7D3Y5</accession>
<feature type="region of interest" description="Disordered" evidence="1">
    <location>
        <begin position="70"/>
        <end position="98"/>
    </location>
</feature>
<reference evidence="2" key="1">
    <citation type="submission" date="2023-04" db="EMBL/GenBank/DDBJ databases">
        <title>Phytophthora fragariaefolia NBRC 109709.</title>
        <authorList>
            <person name="Ichikawa N."/>
            <person name="Sato H."/>
            <person name="Tonouchi N."/>
        </authorList>
    </citation>
    <scope>NUCLEOTIDE SEQUENCE</scope>
    <source>
        <strain evidence="2">NBRC 109709</strain>
    </source>
</reference>
<evidence type="ECO:0000313" key="2">
    <source>
        <dbReference type="EMBL" id="GMF56159.1"/>
    </source>
</evidence>